<gene>
    <name evidence="3" type="ORF">CRM82_12570</name>
</gene>
<dbReference type="PANTHER" id="PTHR43149">
    <property type="entry name" value="ENOYL-COA HYDRATASE"/>
    <property type="match status" value="1"/>
</dbReference>
<feature type="region of interest" description="Disordered" evidence="2">
    <location>
        <begin position="286"/>
        <end position="307"/>
    </location>
</feature>
<comment type="similarity">
    <text evidence="1">Belongs to the enoyl-CoA hydratase/isomerase family.</text>
</comment>
<dbReference type="OrthoDB" id="4608673at2"/>
<protein>
    <submittedName>
        <fullName evidence="3">Enoyl-CoA hydratase</fullName>
    </submittedName>
</protein>
<dbReference type="InterPro" id="IPR014748">
    <property type="entry name" value="Enoyl-CoA_hydra_C"/>
</dbReference>
<evidence type="ECO:0000256" key="2">
    <source>
        <dbReference type="SAM" id="MobiDB-lite"/>
    </source>
</evidence>
<comment type="caution">
    <text evidence="3">The sequence shown here is derived from an EMBL/GenBank/DDBJ whole genome shotgun (WGS) entry which is preliminary data.</text>
</comment>
<dbReference type="CDD" id="cd06558">
    <property type="entry name" value="crotonase-like"/>
    <property type="match status" value="1"/>
</dbReference>
<dbReference type="Proteomes" id="UP000220246">
    <property type="component" value="Unassembled WGS sequence"/>
</dbReference>
<organism evidence="3 4">
    <name type="scientific">Comamonas terrigena</name>
    <dbReference type="NCBI Taxonomy" id="32013"/>
    <lineage>
        <taxon>Bacteria</taxon>
        <taxon>Pseudomonadati</taxon>
        <taxon>Pseudomonadota</taxon>
        <taxon>Betaproteobacteria</taxon>
        <taxon>Burkholderiales</taxon>
        <taxon>Comamonadaceae</taxon>
        <taxon>Comamonas</taxon>
    </lineage>
</organism>
<dbReference type="InterPro" id="IPR045002">
    <property type="entry name" value="Ech1-like"/>
</dbReference>
<evidence type="ECO:0000313" key="4">
    <source>
        <dbReference type="Proteomes" id="UP000220246"/>
    </source>
</evidence>
<evidence type="ECO:0000256" key="1">
    <source>
        <dbReference type="ARBA" id="ARBA00005254"/>
    </source>
</evidence>
<dbReference type="GeneID" id="80801446"/>
<dbReference type="GO" id="GO:0016853">
    <property type="term" value="F:isomerase activity"/>
    <property type="evidence" value="ECO:0007669"/>
    <property type="project" value="InterPro"/>
</dbReference>
<evidence type="ECO:0000313" key="3">
    <source>
        <dbReference type="EMBL" id="PEH89321.1"/>
    </source>
</evidence>
<dbReference type="EMBL" id="PDEA01000001">
    <property type="protein sequence ID" value="PEH89321.1"/>
    <property type="molecule type" value="Genomic_DNA"/>
</dbReference>
<dbReference type="SUPFAM" id="SSF52096">
    <property type="entry name" value="ClpP/crotonase"/>
    <property type="match status" value="1"/>
</dbReference>
<sequence length="307" mass="33327">MTTSTASNTAATAAAGATASPLPALRHFRWTLQDHIAHLQLNCPDSLNTMSPGFWRELDAVLHHLQHSPEAQTARALVISSTGKHFSAGMALETFANPGFAPDDRTPEGRAALAEMLWDMQATLTRIEELRLPVIAVLQGGVIGGALDMVACACIRYATHDAFFCVQEINIGMVADIGSLQRLPKLLPMGLVKELAYTGRRWPAAQALQQGFVNAVLDTPDAALQAAMACAREIARHPPVTIWGTKQALHYARDHSVQDSLRQMGWLQSGIWSNRHVMEALQAGQQKRAGSFPETGGYRQFGALETE</sequence>
<dbReference type="Gene3D" id="3.90.226.10">
    <property type="entry name" value="2-enoyl-CoA Hydratase, Chain A, domain 1"/>
    <property type="match status" value="1"/>
</dbReference>
<dbReference type="InterPro" id="IPR029045">
    <property type="entry name" value="ClpP/crotonase-like_dom_sf"/>
</dbReference>
<dbReference type="GO" id="GO:0006635">
    <property type="term" value="P:fatty acid beta-oxidation"/>
    <property type="evidence" value="ECO:0007669"/>
    <property type="project" value="UniProtKB-UniPathway"/>
</dbReference>
<dbReference type="Gene3D" id="1.10.12.10">
    <property type="entry name" value="Lyase 2-enoyl-coa Hydratase, Chain A, domain 2"/>
    <property type="match status" value="1"/>
</dbReference>
<dbReference type="STRING" id="1219032.GCA_001515545_01178"/>
<keyword evidence="4" id="KW-1185">Reference proteome</keyword>
<dbReference type="InterPro" id="IPR001753">
    <property type="entry name" value="Enoyl-CoA_hydra/iso"/>
</dbReference>
<dbReference type="Pfam" id="PF00378">
    <property type="entry name" value="ECH_1"/>
    <property type="match status" value="1"/>
</dbReference>
<dbReference type="AlphaFoldDB" id="A0A2A7UVV4"/>
<dbReference type="UniPathway" id="UPA00659"/>
<dbReference type="RefSeq" id="WP_083520332.1">
    <property type="nucleotide sequence ID" value="NZ_JAOCAL010000012.1"/>
</dbReference>
<accession>A0A2A7UVV4</accession>
<reference evidence="4" key="1">
    <citation type="submission" date="2017-09" db="EMBL/GenBank/DDBJ databases">
        <title>FDA dAtabase for Regulatory Grade micrObial Sequences (FDA-ARGOS): Supporting development and validation of Infectious Disease Dx tests.</title>
        <authorList>
            <person name="Minogue T."/>
            <person name="Wolcott M."/>
            <person name="Wasieloski L."/>
            <person name="Aguilar W."/>
            <person name="Moore D."/>
            <person name="Tallon L."/>
            <person name="Sadzewicz L."/>
            <person name="Ott S."/>
            <person name="Zhao X."/>
            <person name="Nagaraj S."/>
            <person name="Vavikolanu K."/>
            <person name="Aluvathingal J."/>
            <person name="Nadendla S."/>
            <person name="Sichtig H."/>
        </authorList>
    </citation>
    <scope>NUCLEOTIDE SEQUENCE [LARGE SCALE GENOMIC DNA]</scope>
    <source>
        <strain evidence="4">FDAARGOS_394</strain>
    </source>
</reference>
<proteinExistence type="inferred from homology"/>
<name>A0A2A7UVV4_COMTR</name>